<evidence type="ECO:0000259" key="1">
    <source>
        <dbReference type="PROSITE" id="PS51462"/>
    </source>
</evidence>
<dbReference type="GO" id="GO:0003824">
    <property type="term" value="F:catalytic activity"/>
    <property type="evidence" value="ECO:0007669"/>
    <property type="project" value="UniProtKB-ARBA"/>
</dbReference>
<organism evidence="2 3">
    <name type="scientific">Enterococcus termitis</name>
    <dbReference type="NCBI Taxonomy" id="332950"/>
    <lineage>
        <taxon>Bacteria</taxon>
        <taxon>Bacillati</taxon>
        <taxon>Bacillota</taxon>
        <taxon>Bacilli</taxon>
        <taxon>Lactobacillales</taxon>
        <taxon>Enterococcaceae</taxon>
        <taxon>Enterococcus</taxon>
    </lineage>
</organism>
<dbReference type="PROSITE" id="PS51462">
    <property type="entry name" value="NUDIX"/>
    <property type="match status" value="1"/>
</dbReference>
<dbReference type="Gene3D" id="3.90.79.10">
    <property type="entry name" value="Nucleoside Triphosphate Pyrophosphohydrolase"/>
    <property type="match status" value="1"/>
</dbReference>
<dbReference type="CDD" id="cd04692">
    <property type="entry name" value="NUDIX_Hydrolase"/>
    <property type="match status" value="1"/>
</dbReference>
<dbReference type="RefSeq" id="WP_069665232.1">
    <property type="nucleotide sequence ID" value="NZ_JBHUJJ010000001.1"/>
</dbReference>
<dbReference type="AlphaFoldDB" id="A0A1E5G708"/>
<feature type="domain" description="Nudix hydrolase" evidence="1">
    <location>
        <begin position="30"/>
        <end position="169"/>
    </location>
</feature>
<accession>A0A1E5G708</accession>
<proteinExistence type="predicted"/>
<evidence type="ECO:0000313" key="2">
    <source>
        <dbReference type="EMBL" id="OEG08395.1"/>
    </source>
</evidence>
<gene>
    <name evidence="2" type="ORF">BCR25_13355</name>
</gene>
<keyword evidence="3" id="KW-1185">Reference proteome</keyword>
<dbReference type="PANTHER" id="PTHR10885">
    <property type="entry name" value="ISOPENTENYL-DIPHOSPHATE DELTA-ISOMERASE"/>
    <property type="match status" value="1"/>
</dbReference>
<dbReference type="PANTHER" id="PTHR10885:SF0">
    <property type="entry name" value="ISOPENTENYL-DIPHOSPHATE DELTA-ISOMERASE"/>
    <property type="match status" value="1"/>
</dbReference>
<dbReference type="InterPro" id="IPR015797">
    <property type="entry name" value="NUDIX_hydrolase-like_dom_sf"/>
</dbReference>
<protein>
    <recommendedName>
        <fullName evidence="1">Nudix hydrolase domain-containing protein</fullName>
    </recommendedName>
</protein>
<dbReference type="SUPFAM" id="SSF55811">
    <property type="entry name" value="Nudix"/>
    <property type="match status" value="1"/>
</dbReference>
<name>A0A1E5G708_9ENTE</name>
<dbReference type="OrthoDB" id="9780586at2"/>
<reference evidence="3" key="1">
    <citation type="submission" date="2016-09" db="EMBL/GenBank/DDBJ databases">
        <authorList>
            <person name="Gulvik C.A."/>
        </authorList>
    </citation>
    <scope>NUCLEOTIDE SEQUENCE [LARGE SCALE GENOMIC DNA]</scope>
    <source>
        <strain evidence="3">LMG 8895</strain>
    </source>
</reference>
<dbReference type="Proteomes" id="UP000095094">
    <property type="component" value="Unassembled WGS sequence"/>
</dbReference>
<dbReference type="InterPro" id="IPR000086">
    <property type="entry name" value="NUDIX_hydrolase_dom"/>
</dbReference>
<sequence length="214" mass="25241">MAENEWLKIFDEQYQELGTATRQRVHKEGLWHETFHCWFYTIDQDELIIYFQKRSSKKKDFPNQLDITAAGHLLADESVTDGFREVKEELGLDVSVEEAEYLGVFPVRIDLGSFIDNEFTNVYVVQQEITLGGFDLQEEEVSSLFRIPLSSFKRIFNGSVTEVVLTGYHQHDQKQKMIRERFAKKDFCANAESYYEQLIKIFEEIHRNHLRTID</sequence>
<dbReference type="EMBL" id="MIJY01000047">
    <property type="protein sequence ID" value="OEG08395.1"/>
    <property type="molecule type" value="Genomic_DNA"/>
</dbReference>
<dbReference type="Pfam" id="PF00293">
    <property type="entry name" value="NUDIX"/>
    <property type="match status" value="1"/>
</dbReference>
<comment type="caution">
    <text evidence="2">The sequence shown here is derived from an EMBL/GenBank/DDBJ whole genome shotgun (WGS) entry which is preliminary data.</text>
</comment>
<evidence type="ECO:0000313" key="3">
    <source>
        <dbReference type="Proteomes" id="UP000095094"/>
    </source>
</evidence>